<gene>
    <name evidence="1" type="ORF">ADUPG1_005727</name>
</gene>
<keyword evidence="2" id="KW-1185">Reference proteome</keyword>
<comment type="caution">
    <text evidence="1">The sequence shown here is derived from an EMBL/GenBank/DDBJ whole genome shotgun (WGS) entry which is preliminary data.</text>
</comment>
<accession>A0ABQ5KEQ6</accession>
<evidence type="ECO:0000313" key="2">
    <source>
        <dbReference type="Proteomes" id="UP001057375"/>
    </source>
</evidence>
<sequence>MFLPIGPVKLLANPDRIPTHAHVTALANALVVHADLIRGKVGAPKDILVLDLLVLITGGFWHVGKPFEELG</sequence>
<dbReference type="EMBL" id="BQXS01009267">
    <property type="protein sequence ID" value="GKT31017.1"/>
    <property type="molecule type" value="Genomic_DNA"/>
</dbReference>
<dbReference type="Proteomes" id="UP001057375">
    <property type="component" value="Unassembled WGS sequence"/>
</dbReference>
<name>A0ABQ5KEQ6_9EUKA</name>
<protein>
    <submittedName>
        <fullName evidence="1">Uncharacterized protein</fullName>
    </submittedName>
</protein>
<evidence type="ECO:0000313" key="1">
    <source>
        <dbReference type="EMBL" id="GKT31017.1"/>
    </source>
</evidence>
<organism evidence="1 2">
    <name type="scientific">Aduncisulcus paluster</name>
    <dbReference type="NCBI Taxonomy" id="2918883"/>
    <lineage>
        <taxon>Eukaryota</taxon>
        <taxon>Metamonada</taxon>
        <taxon>Carpediemonas-like organisms</taxon>
        <taxon>Aduncisulcus</taxon>
    </lineage>
</organism>
<proteinExistence type="predicted"/>
<feature type="non-terminal residue" evidence="1">
    <location>
        <position position="71"/>
    </location>
</feature>
<reference evidence="1" key="1">
    <citation type="submission" date="2022-03" db="EMBL/GenBank/DDBJ databases">
        <title>Draft genome sequence of Aduncisulcus paluster, a free-living microaerophilic Fornicata.</title>
        <authorList>
            <person name="Yuyama I."/>
            <person name="Kume K."/>
            <person name="Tamura T."/>
            <person name="Inagaki Y."/>
            <person name="Hashimoto T."/>
        </authorList>
    </citation>
    <scope>NUCLEOTIDE SEQUENCE</scope>
    <source>
        <strain evidence="1">NY0171</strain>
    </source>
</reference>